<keyword evidence="2" id="KW-1185">Reference proteome</keyword>
<dbReference type="EMBL" id="JAERQJ010000003">
    <property type="protein sequence ID" value="MBL0683620.1"/>
    <property type="molecule type" value="Genomic_DNA"/>
</dbReference>
<evidence type="ECO:0000313" key="2">
    <source>
        <dbReference type="Proteomes" id="UP000651057"/>
    </source>
</evidence>
<dbReference type="Proteomes" id="UP000651057">
    <property type="component" value="Unassembled WGS sequence"/>
</dbReference>
<protein>
    <submittedName>
        <fullName evidence="1">Uncharacterized protein</fullName>
    </submittedName>
</protein>
<accession>A0A937D810</accession>
<sequence>MNTLKNKYDFESRLATKDEITALVEFLAEKNWQDSLKHKKPSRSKKSKLEAENFIKKEQLIIQELIGKKVLVQDYKKFEVSIFVYNYIEEHDKNTVTSLTNRILKTKKGMELLENEDILFNVKGLKNRKYHTKKVRSGRHSRPKNESIQKTLEIKNYIKTNPGLRMDDVCQKFGFSKTTYYRAIKWLEHRDN</sequence>
<proteinExistence type="predicted"/>
<comment type="caution">
    <text evidence="1">The sequence shown here is derived from an EMBL/GenBank/DDBJ whole genome shotgun (WGS) entry which is preliminary data.</text>
</comment>
<evidence type="ECO:0000313" key="1">
    <source>
        <dbReference type="EMBL" id="MBL0683620.1"/>
    </source>
</evidence>
<organism evidence="1 2">
    <name type="scientific">Aquimarina mytili</name>
    <dbReference type="NCBI Taxonomy" id="874423"/>
    <lineage>
        <taxon>Bacteria</taxon>
        <taxon>Pseudomonadati</taxon>
        <taxon>Bacteroidota</taxon>
        <taxon>Flavobacteriia</taxon>
        <taxon>Flavobacteriales</taxon>
        <taxon>Flavobacteriaceae</taxon>
        <taxon>Aquimarina</taxon>
    </lineage>
</organism>
<dbReference type="RefSeq" id="WP_201918782.1">
    <property type="nucleotide sequence ID" value="NZ_BAABAX010000005.1"/>
</dbReference>
<gene>
    <name evidence="1" type="ORF">JJQ60_08835</name>
</gene>
<name>A0A937D810_9FLAO</name>
<dbReference type="AlphaFoldDB" id="A0A937D810"/>
<reference evidence="1" key="1">
    <citation type="submission" date="2021-01" db="EMBL/GenBank/DDBJ databases">
        <authorList>
            <person name="Zhong Y.L."/>
        </authorList>
    </citation>
    <scope>NUCLEOTIDE SEQUENCE</scope>
    <source>
        <strain evidence="1">KCTC 23302</strain>
    </source>
</reference>